<keyword evidence="3" id="KW-1185">Reference proteome</keyword>
<dbReference type="EMBL" id="WWBZ02000012">
    <property type="protein sequence ID" value="KAF4310842.1"/>
    <property type="molecule type" value="Genomic_DNA"/>
</dbReference>
<protein>
    <submittedName>
        <fullName evidence="2">Uncharacterized protein</fullName>
    </submittedName>
</protein>
<dbReference type="AlphaFoldDB" id="A0A8H4ND39"/>
<reference evidence="2" key="1">
    <citation type="submission" date="2020-04" db="EMBL/GenBank/DDBJ databases">
        <title>Genome Assembly and Annotation of Botryosphaeria dothidea sdau 11-99, a Latent Pathogen of Apple Fruit Ring Rot in China.</title>
        <authorList>
            <person name="Yu C."/>
            <person name="Diao Y."/>
            <person name="Lu Q."/>
            <person name="Zhao J."/>
            <person name="Cui S."/>
            <person name="Peng C."/>
            <person name="He B."/>
            <person name="Liu H."/>
        </authorList>
    </citation>
    <scope>NUCLEOTIDE SEQUENCE [LARGE SCALE GENOMIC DNA]</scope>
    <source>
        <strain evidence="2">Sdau11-99</strain>
    </source>
</reference>
<sequence length="535" mass="59151">MQPNRQDEPPSGTRYPAPTGASYTRADRERILNNARDQYLAFKYGSYVDGPYRPSLRPYPYNAYNPFAESAYSASAYSHHPNLYNAYAPSTSSVYPGHPNPYRVSQPFLGANSRRATEYADRLHAIDSMLGNAQGMGGAQPLMNEQYRTRPSTNNPIRGGTPGIGVPLPDVLPTGGFEMVDTFTGHEQGQRVRASPLTEPVRPQETRRAVISIPERMKALTLENNAKGKEAKYKDTKGEDVEDKELPLSNRVNMAYDSHQPASNAPHRGTIKGHTDAEELEANMSEIVERIQACKNKHGLPTVSKTPLQKKDPNFGYKADREGAARVLAVQEQWRNKAADKAPQFVVTGDAVAATRHTTQAPLAELERAKKIQEITSDDWFRTFDISASPDSDSDGFFHTPKYTPPSASAAHPRAIKRDFSPTLNLAAVPAPLDASRAADLDNMNKLMADTFAELGYDGYIQLFSLPGRHVDATPEKRAADQFVMVQRRALEALCNMERVYVEADAAKKLRIRRAVGDLLEEYLPGGPDGHGWLP</sequence>
<organism evidence="2 3">
    <name type="scientific">Botryosphaeria dothidea</name>
    <dbReference type="NCBI Taxonomy" id="55169"/>
    <lineage>
        <taxon>Eukaryota</taxon>
        <taxon>Fungi</taxon>
        <taxon>Dikarya</taxon>
        <taxon>Ascomycota</taxon>
        <taxon>Pezizomycotina</taxon>
        <taxon>Dothideomycetes</taxon>
        <taxon>Dothideomycetes incertae sedis</taxon>
        <taxon>Botryosphaeriales</taxon>
        <taxon>Botryosphaeriaceae</taxon>
        <taxon>Botryosphaeria</taxon>
    </lineage>
</organism>
<feature type="region of interest" description="Disordered" evidence="1">
    <location>
        <begin position="1"/>
        <end position="29"/>
    </location>
</feature>
<accession>A0A8H4ND39</accession>
<evidence type="ECO:0000313" key="2">
    <source>
        <dbReference type="EMBL" id="KAF4310842.1"/>
    </source>
</evidence>
<name>A0A8H4ND39_9PEZI</name>
<evidence type="ECO:0000256" key="1">
    <source>
        <dbReference type="SAM" id="MobiDB-lite"/>
    </source>
</evidence>
<comment type="caution">
    <text evidence="2">The sequence shown here is derived from an EMBL/GenBank/DDBJ whole genome shotgun (WGS) entry which is preliminary data.</text>
</comment>
<dbReference type="OrthoDB" id="10682641at2759"/>
<gene>
    <name evidence="2" type="ORF">GTA08_BOTSDO13592</name>
</gene>
<dbReference type="Proteomes" id="UP000572817">
    <property type="component" value="Unassembled WGS sequence"/>
</dbReference>
<evidence type="ECO:0000313" key="3">
    <source>
        <dbReference type="Proteomes" id="UP000572817"/>
    </source>
</evidence>
<proteinExistence type="predicted"/>